<sequence>MHVLKWQGKITYFESVFALLVLALDKAFLQISLDQLPKLAQVIRLILSKTT</sequence>
<name>A0ABS8I0Z8_9NOSO</name>
<evidence type="ECO:0000313" key="1">
    <source>
        <dbReference type="EMBL" id="MCC5597927.1"/>
    </source>
</evidence>
<comment type="caution">
    <text evidence="1">The sequence shown here is derived from an EMBL/GenBank/DDBJ whole genome shotgun (WGS) entry which is preliminary data.</text>
</comment>
<accession>A0ABS8I0Z8</accession>
<evidence type="ECO:0008006" key="3">
    <source>
        <dbReference type="Google" id="ProtNLM"/>
    </source>
</evidence>
<reference evidence="1 2" key="1">
    <citation type="journal article" date="2021" name="Microorganisms">
        <title>Genome Evolution of Filamentous Cyanobacterium Nostoc Species: From Facultative Symbiosis to Free Living.</title>
        <authorList>
            <person name="Huo D."/>
            <person name="Li H."/>
            <person name="Cai F."/>
            <person name="Guo X."/>
            <person name="Qiao Z."/>
            <person name="Wang W."/>
            <person name="Yu G."/>
            <person name="Li R."/>
        </authorList>
    </citation>
    <scope>NUCLEOTIDE SEQUENCE [LARGE SCALE GENOMIC DNA]</scope>
    <source>
        <strain evidence="1 2">CHAB 5714</strain>
    </source>
</reference>
<keyword evidence="2" id="KW-1185">Reference proteome</keyword>
<evidence type="ECO:0000313" key="2">
    <source>
        <dbReference type="Proteomes" id="UP001199525"/>
    </source>
</evidence>
<proteinExistence type="predicted"/>
<dbReference type="RefSeq" id="WP_229482599.1">
    <property type="nucleotide sequence ID" value="NZ_JAIVFQ010000001.1"/>
</dbReference>
<dbReference type="EMBL" id="JAIVFQ010000001">
    <property type="protein sequence ID" value="MCC5597927.1"/>
    <property type="molecule type" value="Genomic_DNA"/>
</dbReference>
<dbReference type="Proteomes" id="UP001199525">
    <property type="component" value="Unassembled WGS sequence"/>
</dbReference>
<gene>
    <name evidence="1" type="ORF">LC586_01390</name>
</gene>
<protein>
    <recommendedName>
        <fullName evidence="3">Transposase</fullName>
    </recommendedName>
</protein>
<organism evidence="1 2">
    <name type="scientific">Nostoc favosum CHAB5714</name>
    <dbReference type="NCBI Taxonomy" id="2780399"/>
    <lineage>
        <taxon>Bacteria</taxon>
        <taxon>Bacillati</taxon>
        <taxon>Cyanobacteriota</taxon>
        <taxon>Cyanophyceae</taxon>
        <taxon>Nostocales</taxon>
        <taxon>Nostocaceae</taxon>
        <taxon>Nostoc</taxon>
        <taxon>Nostoc favosum</taxon>
    </lineage>
</organism>